<dbReference type="Proteomes" id="UP000766486">
    <property type="component" value="Unassembled WGS sequence"/>
</dbReference>
<keyword evidence="3" id="KW-1185">Reference proteome</keyword>
<reference evidence="2 3" key="1">
    <citation type="submission" date="2019-06" db="EMBL/GenBank/DDBJ databases">
        <authorList>
            <person name="Broberg M."/>
        </authorList>
    </citation>
    <scope>NUCLEOTIDE SEQUENCE [LARGE SCALE GENOMIC DNA]</scope>
</reference>
<evidence type="ECO:0000313" key="3">
    <source>
        <dbReference type="Proteomes" id="UP000766486"/>
    </source>
</evidence>
<evidence type="ECO:0000259" key="1">
    <source>
        <dbReference type="Pfam" id="PF26616"/>
    </source>
</evidence>
<dbReference type="Pfam" id="PF26616">
    <property type="entry name" value="CorA-like"/>
    <property type="match status" value="1"/>
</dbReference>
<comment type="caution">
    <text evidence="2">The sequence shown here is derived from an EMBL/GenBank/DDBJ whole genome shotgun (WGS) entry which is preliminary data.</text>
</comment>
<feature type="domain" description="CorA-like transporter" evidence="1">
    <location>
        <begin position="50"/>
        <end position="227"/>
    </location>
</feature>
<accession>A0ABY6U785</accession>
<evidence type="ECO:0000313" key="2">
    <source>
        <dbReference type="EMBL" id="VUC26622.1"/>
    </source>
</evidence>
<organism evidence="2 3">
    <name type="scientific">Bionectria ochroleuca</name>
    <name type="common">Gliocladium roseum</name>
    <dbReference type="NCBI Taxonomy" id="29856"/>
    <lineage>
        <taxon>Eukaryota</taxon>
        <taxon>Fungi</taxon>
        <taxon>Dikarya</taxon>
        <taxon>Ascomycota</taxon>
        <taxon>Pezizomycotina</taxon>
        <taxon>Sordariomycetes</taxon>
        <taxon>Hypocreomycetidae</taxon>
        <taxon>Hypocreales</taxon>
        <taxon>Bionectriaceae</taxon>
        <taxon>Clonostachys</taxon>
    </lineage>
</organism>
<dbReference type="EMBL" id="CABFNS010000753">
    <property type="protein sequence ID" value="VUC26622.1"/>
    <property type="molecule type" value="Genomic_DNA"/>
</dbReference>
<name>A0ABY6U785_BIOOC</name>
<sequence length="334" mass="38296">MQDDHVGNAELESFFKPEFEARVSDIFVTETASCKVGVVGLKGNPKQPSVELQSPNHNSEKSYITWVSTLAHLKFTLESQAAAKSRMVILHRKTSWSRVSITYEMFQAVYALGCTPHFLRILLGFIDRAATKDEDCISCYSGFTSPTQKPTNQPEIQSSVSDDPVNASTCFLCYNIRYMEQNHRNNSDPWSCRQSAISQKYSFSKKASTWIIVQAPMRYSRSVENNSIDQEFHPMAQHIWYMTAGISCWREYLEYFATELRRLYSNILMFRGQEATLNNDMRLTQIAQSESLETSVMVAIASKTYDDSRTMRTMMMVTLFYLPANLVLYDSYLV</sequence>
<gene>
    <name evidence="2" type="ORF">CLO192961_LOCUS192679</name>
</gene>
<proteinExistence type="predicted"/>
<protein>
    <recommendedName>
        <fullName evidence="1">CorA-like transporter domain-containing protein</fullName>
    </recommendedName>
</protein>
<dbReference type="InterPro" id="IPR058257">
    <property type="entry name" value="CorA-like_dom"/>
</dbReference>